<evidence type="ECO:0000313" key="4">
    <source>
        <dbReference type="Proteomes" id="UP000030982"/>
    </source>
</evidence>
<keyword evidence="4" id="KW-1185">Reference proteome</keyword>
<dbReference type="InterPro" id="IPR036111">
    <property type="entry name" value="Mal/L-sulfo/L-lacto_DH-like_sf"/>
</dbReference>
<evidence type="ECO:0000256" key="2">
    <source>
        <dbReference type="ARBA" id="ARBA00023002"/>
    </source>
</evidence>
<accession>A0A0B2AMC8</accession>
<comment type="similarity">
    <text evidence="1">Belongs to the LDH2/MDH2 oxidoreductase family.</text>
</comment>
<dbReference type="GO" id="GO:0016491">
    <property type="term" value="F:oxidoreductase activity"/>
    <property type="evidence" value="ECO:0007669"/>
    <property type="project" value="UniProtKB-KW"/>
</dbReference>
<feature type="non-terminal residue" evidence="3">
    <location>
        <position position="176"/>
    </location>
</feature>
<dbReference type="PANTHER" id="PTHR11091:SF0">
    <property type="entry name" value="MALATE DEHYDROGENASE"/>
    <property type="match status" value="1"/>
</dbReference>
<dbReference type="Pfam" id="PF02615">
    <property type="entry name" value="Ldh_2"/>
    <property type="match status" value="1"/>
</dbReference>
<evidence type="ECO:0008006" key="5">
    <source>
        <dbReference type="Google" id="ProtNLM"/>
    </source>
</evidence>
<dbReference type="Proteomes" id="UP000030982">
    <property type="component" value="Unassembled WGS sequence"/>
</dbReference>
<proteinExistence type="inferred from homology"/>
<dbReference type="Gene3D" id="1.10.1530.10">
    <property type="match status" value="1"/>
</dbReference>
<organism evidence="3 4">
    <name type="scientific">Sinomonas humi</name>
    <dbReference type="NCBI Taxonomy" id="1338436"/>
    <lineage>
        <taxon>Bacteria</taxon>
        <taxon>Bacillati</taxon>
        <taxon>Actinomycetota</taxon>
        <taxon>Actinomycetes</taxon>
        <taxon>Micrococcales</taxon>
        <taxon>Micrococcaceae</taxon>
        <taxon>Sinomonas</taxon>
    </lineage>
</organism>
<dbReference type="PANTHER" id="PTHR11091">
    <property type="entry name" value="OXIDOREDUCTASE-RELATED"/>
    <property type="match status" value="1"/>
</dbReference>
<gene>
    <name evidence="3" type="ORF">LK10_10525</name>
</gene>
<evidence type="ECO:0000313" key="3">
    <source>
        <dbReference type="EMBL" id="KHL03041.1"/>
    </source>
</evidence>
<dbReference type="InterPro" id="IPR043143">
    <property type="entry name" value="Mal/L-sulf/L-lact_DH-like_NADP"/>
</dbReference>
<protein>
    <recommendedName>
        <fullName evidence="5">Lactate dehydrogenase</fullName>
    </recommendedName>
</protein>
<dbReference type="STRING" id="1338436.LK10_10525"/>
<comment type="caution">
    <text evidence="3">The sequence shown here is derived from an EMBL/GenBank/DDBJ whole genome shotgun (WGS) entry which is preliminary data.</text>
</comment>
<name>A0A0B2AMC8_9MICC</name>
<reference evidence="3 4" key="1">
    <citation type="submission" date="2014-09" db="EMBL/GenBank/DDBJ databases">
        <title>Genome sequence of Sinomonas sp. MUSC 117.</title>
        <authorList>
            <person name="Lee L.-H."/>
        </authorList>
    </citation>
    <scope>NUCLEOTIDE SEQUENCE [LARGE SCALE GENOMIC DNA]</scope>
    <source>
        <strain evidence="3 4">MUSC 117</strain>
    </source>
</reference>
<dbReference type="EMBL" id="JTDL01000105">
    <property type="protein sequence ID" value="KHL03041.1"/>
    <property type="molecule type" value="Genomic_DNA"/>
</dbReference>
<dbReference type="Gene3D" id="3.30.1370.60">
    <property type="entry name" value="Hypothetical oxidoreductase yiak, domain 2"/>
    <property type="match status" value="1"/>
</dbReference>
<sequence>MPFAELVAAIEAILLNGGFSQEVAHILAWNHACCERDGAFSHGVFRVPQYIETLRTGYLNGAASPRLEQVSPSYMRIDAGGGIAQVALARARQKIMHAVEEEGVALVAIRHSHHHSALWPDLEPFAESGCIALTTVTGGVPTVAPVGVHEAVLSTNPFAYAIPVAGAPPLVADFAT</sequence>
<dbReference type="SUPFAM" id="SSF89733">
    <property type="entry name" value="L-sulfolactate dehydrogenase-like"/>
    <property type="match status" value="1"/>
</dbReference>
<keyword evidence="2" id="KW-0560">Oxidoreductase</keyword>
<evidence type="ECO:0000256" key="1">
    <source>
        <dbReference type="ARBA" id="ARBA00006056"/>
    </source>
</evidence>
<dbReference type="AlphaFoldDB" id="A0A0B2AMC8"/>
<dbReference type="InterPro" id="IPR003767">
    <property type="entry name" value="Malate/L-lactate_DH-like"/>
</dbReference>
<dbReference type="InterPro" id="IPR043144">
    <property type="entry name" value="Mal/L-sulf/L-lact_DH-like_ah"/>
</dbReference>